<gene>
    <name evidence="2" type="ORF">E4O92_13160</name>
    <name evidence="3" type="ORF">E4O92_13315</name>
</gene>
<reference evidence="3 4" key="1">
    <citation type="submission" date="2019-03" db="EMBL/GenBank/DDBJ databases">
        <title>Draft genome of Massilia hortus sp. nov., a novel bacterial species of the Oxalobacteraceae family.</title>
        <authorList>
            <person name="Peta V."/>
            <person name="Raths R."/>
            <person name="Bucking H."/>
        </authorList>
    </citation>
    <scope>NUCLEOTIDE SEQUENCE [LARGE SCALE GENOMIC DNA]</scope>
    <source>
        <strain evidence="3 4">ONC3</strain>
    </source>
</reference>
<accession>A0A4Y9T3V0</accession>
<organism evidence="3 4">
    <name type="scientific">Massilia horti</name>
    <dbReference type="NCBI Taxonomy" id="2562153"/>
    <lineage>
        <taxon>Bacteria</taxon>
        <taxon>Pseudomonadati</taxon>
        <taxon>Pseudomonadota</taxon>
        <taxon>Betaproteobacteria</taxon>
        <taxon>Burkholderiales</taxon>
        <taxon>Oxalobacteraceae</taxon>
        <taxon>Telluria group</taxon>
        <taxon>Massilia</taxon>
    </lineage>
</organism>
<comment type="caution">
    <text evidence="3">The sequence shown here is derived from an EMBL/GenBank/DDBJ whole genome shotgun (WGS) entry which is preliminary data.</text>
</comment>
<dbReference type="InterPro" id="IPR036182">
    <property type="entry name" value="PCuAC_sf"/>
</dbReference>
<sequence>MKNMKPTKIVALAAAALFSSAALAQVVVTDPWVRATVPAQKVSGAFMQLRSPTDARVVGVRSPVAGNAELHKMEMQGQSMKMRAVDAIDLPAGQTVTLGPGGYHVMLFDLKQQLKEGETVPLTLVVEDRQHKRQEVQVEAPVKPLGYVAPGGR</sequence>
<dbReference type="PANTHER" id="PTHR36302:SF1">
    <property type="entry name" value="COPPER CHAPERONE PCU(A)C"/>
    <property type="match status" value="1"/>
</dbReference>
<evidence type="ECO:0000256" key="1">
    <source>
        <dbReference type="SAM" id="SignalP"/>
    </source>
</evidence>
<proteinExistence type="predicted"/>
<dbReference type="Pfam" id="PF04314">
    <property type="entry name" value="PCuAC"/>
    <property type="match status" value="1"/>
</dbReference>
<dbReference type="Gene3D" id="2.60.40.1890">
    <property type="entry name" value="PCu(A)C copper chaperone"/>
    <property type="match status" value="1"/>
</dbReference>
<dbReference type="OrthoDB" id="9796962at2"/>
<name>A0A4Y9T3V0_9BURK</name>
<evidence type="ECO:0000313" key="4">
    <source>
        <dbReference type="Proteomes" id="UP000297258"/>
    </source>
</evidence>
<dbReference type="EMBL" id="SPUM01000087">
    <property type="protein sequence ID" value="TFW31590.1"/>
    <property type="molecule type" value="Genomic_DNA"/>
</dbReference>
<keyword evidence="1" id="KW-0732">Signal</keyword>
<feature type="chain" id="PRO_5036130055" evidence="1">
    <location>
        <begin position="25"/>
        <end position="153"/>
    </location>
</feature>
<evidence type="ECO:0000313" key="3">
    <source>
        <dbReference type="EMBL" id="TFW31617.1"/>
    </source>
</evidence>
<dbReference type="InterPro" id="IPR058248">
    <property type="entry name" value="Lxx211020-like"/>
</dbReference>
<protein>
    <submittedName>
        <fullName evidence="3">Copper chaperone PCu(A)C</fullName>
    </submittedName>
</protein>
<evidence type="ECO:0000313" key="2">
    <source>
        <dbReference type="EMBL" id="TFW31590.1"/>
    </source>
</evidence>
<dbReference type="AlphaFoldDB" id="A0A4Y9T3V0"/>
<dbReference type="Proteomes" id="UP000297258">
    <property type="component" value="Unassembled WGS sequence"/>
</dbReference>
<dbReference type="SUPFAM" id="SSF110087">
    <property type="entry name" value="DR1885-like metal-binding protein"/>
    <property type="match status" value="1"/>
</dbReference>
<keyword evidence="4" id="KW-1185">Reference proteome</keyword>
<feature type="signal peptide" evidence="1">
    <location>
        <begin position="1"/>
        <end position="24"/>
    </location>
</feature>
<dbReference type="InterPro" id="IPR007410">
    <property type="entry name" value="LpqE-like"/>
</dbReference>
<dbReference type="PANTHER" id="PTHR36302">
    <property type="entry name" value="BLR7088 PROTEIN"/>
    <property type="match status" value="1"/>
</dbReference>
<dbReference type="EMBL" id="SPUM01000087">
    <property type="protein sequence ID" value="TFW31617.1"/>
    <property type="molecule type" value="Genomic_DNA"/>
</dbReference>